<dbReference type="InterPro" id="IPR040690">
    <property type="entry name" value="FtsX_ECD"/>
</dbReference>
<keyword evidence="7 11" id="KW-1133">Transmembrane helix</keyword>
<organism evidence="14 15">
    <name type="scientific">Candidatus Merdivivens pullicola</name>
    <dbReference type="NCBI Taxonomy" id="2840872"/>
    <lineage>
        <taxon>Bacteria</taxon>
        <taxon>Pseudomonadati</taxon>
        <taxon>Bacteroidota</taxon>
        <taxon>Bacteroidia</taxon>
        <taxon>Bacteroidales</taxon>
        <taxon>Muribaculaceae</taxon>
        <taxon>Muribaculaceae incertae sedis</taxon>
        <taxon>Candidatus Merdivivens</taxon>
    </lineage>
</organism>
<reference evidence="14" key="2">
    <citation type="journal article" date="2021" name="PeerJ">
        <title>Extensive microbial diversity within the chicken gut microbiome revealed by metagenomics and culture.</title>
        <authorList>
            <person name="Gilroy R."/>
            <person name="Ravi A."/>
            <person name="Getino M."/>
            <person name="Pursley I."/>
            <person name="Horton D.L."/>
            <person name="Alikhan N.F."/>
            <person name="Baker D."/>
            <person name="Gharbi K."/>
            <person name="Hall N."/>
            <person name="Watson M."/>
            <person name="Adriaenssens E.M."/>
            <person name="Foster-Nyarko E."/>
            <person name="Jarju S."/>
            <person name="Secka A."/>
            <person name="Antonio M."/>
            <person name="Oren A."/>
            <person name="Chaudhuri R.R."/>
            <person name="La Ragione R."/>
            <person name="Hildebrand F."/>
            <person name="Pallen M.J."/>
        </authorList>
    </citation>
    <scope>NUCLEOTIDE SEQUENCE</scope>
    <source>
        <strain evidence="14">B1-8020</strain>
    </source>
</reference>
<evidence type="ECO:0000256" key="5">
    <source>
        <dbReference type="ARBA" id="ARBA00022618"/>
    </source>
</evidence>
<protein>
    <recommendedName>
        <fullName evidence="3 10">Cell division protein FtsX</fullName>
    </recommendedName>
</protein>
<dbReference type="PANTHER" id="PTHR47755">
    <property type="entry name" value="CELL DIVISION PROTEIN FTSX"/>
    <property type="match status" value="1"/>
</dbReference>
<evidence type="ECO:0000256" key="8">
    <source>
        <dbReference type="ARBA" id="ARBA00023136"/>
    </source>
</evidence>
<evidence type="ECO:0000256" key="1">
    <source>
        <dbReference type="ARBA" id="ARBA00004651"/>
    </source>
</evidence>
<comment type="subcellular location">
    <subcellularLocation>
        <location evidence="1">Cell membrane</location>
        <topology evidence="1">Multi-pass membrane protein</topology>
    </subcellularLocation>
</comment>
<gene>
    <name evidence="14" type="ORF">IAB81_06885</name>
</gene>
<dbReference type="Pfam" id="PF02687">
    <property type="entry name" value="FtsX"/>
    <property type="match status" value="1"/>
</dbReference>
<evidence type="ECO:0000256" key="6">
    <source>
        <dbReference type="ARBA" id="ARBA00022692"/>
    </source>
</evidence>
<feature type="transmembrane region" description="Helical" evidence="11">
    <location>
        <begin position="12"/>
        <end position="36"/>
    </location>
</feature>
<accession>A0A9D9NH21</accession>
<evidence type="ECO:0000256" key="11">
    <source>
        <dbReference type="SAM" id="Phobius"/>
    </source>
</evidence>
<dbReference type="InterPro" id="IPR004513">
    <property type="entry name" value="FtsX"/>
</dbReference>
<evidence type="ECO:0000256" key="10">
    <source>
        <dbReference type="PIRNR" id="PIRNR003097"/>
    </source>
</evidence>
<dbReference type="InterPro" id="IPR003838">
    <property type="entry name" value="ABC3_permease_C"/>
</dbReference>
<keyword evidence="6 11" id="KW-0812">Transmembrane</keyword>
<comment type="caution">
    <text evidence="14">The sequence shown here is derived from an EMBL/GenBank/DDBJ whole genome shotgun (WGS) entry which is preliminary data.</text>
</comment>
<evidence type="ECO:0000256" key="4">
    <source>
        <dbReference type="ARBA" id="ARBA00022475"/>
    </source>
</evidence>
<evidence type="ECO:0000256" key="9">
    <source>
        <dbReference type="ARBA" id="ARBA00023306"/>
    </source>
</evidence>
<feature type="transmembrane region" description="Helical" evidence="11">
    <location>
        <begin position="258"/>
        <end position="277"/>
    </location>
</feature>
<dbReference type="GO" id="GO:0051301">
    <property type="term" value="P:cell division"/>
    <property type="evidence" value="ECO:0007669"/>
    <property type="project" value="UniProtKB-KW"/>
</dbReference>
<evidence type="ECO:0000259" key="13">
    <source>
        <dbReference type="Pfam" id="PF18075"/>
    </source>
</evidence>
<feature type="domain" description="ABC3 transporter permease C-terminal" evidence="12">
    <location>
        <begin position="167"/>
        <end position="281"/>
    </location>
</feature>
<keyword evidence="5 10" id="KW-0132">Cell division</keyword>
<keyword evidence="4 10" id="KW-1003">Cell membrane</keyword>
<keyword evidence="9 10" id="KW-0131">Cell cycle</keyword>
<evidence type="ECO:0000313" key="15">
    <source>
        <dbReference type="Proteomes" id="UP000823604"/>
    </source>
</evidence>
<sequence length="290" mass="31442">MREKGIISRRLAHSYLSSVISIGLVLFLVGGAAMVMSNAGYVSDYFKENMKISAELSLAADEADALAAAKEIEAITGVKSVEYISKEQGIREMEEQLGQGFLEVFETPPIPASLEVSLDADYLAGDSLAVLEQKISGIRNVDGLYYQEELFDSLNANIEKIGLVLAFFIILLLFISSVLISNTVRLNLYSKRFTIYAMQLVGATKAFIRRPFIVQAFFQGVIAGLLAAVALIAMLLVVKNDFSGIMDAVSMDAVAGTLVFTVALGVIICTVSTHVVVNRLVGFSKDDLYI</sequence>
<evidence type="ECO:0000256" key="3">
    <source>
        <dbReference type="ARBA" id="ARBA00021907"/>
    </source>
</evidence>
<dbReference type="Gene3D" id="3.30.70.3040">
    <property type="match status" value="1"/>
</dbReference>
<name>A0A9D9NH21_9BACT</name>
<evidence type="ECO:0000256" key="7">
    <source>
        <dbReference type="ARBA" id="ARBA00022989"/>
    </source>
</evidence>
<dbReference type="Pfam" id="PF18075">
    <property type="entry name" value="FtsX_ECD"/>
    <property type="match status" value="1"/>
</dbReference>
<comment type="similarity">
    <text evidence="2 10">Belongs to the ABC-4 integral membrane protein family. FtsX subfamily.</text>
</comment>
<feature type="domain" description="FtsX extracellular" evidence="13">
    <location>
        <begin position="51"/>
        <end position="142"/>
    </location>
</feature>
<keyword evidence="8 10" id="KW-0472">Membrane</keyword>
<evidence type="ECO:0000313" key="14">
    <source>
        <dbReference type="EMBL" id="MBO8473341.1"/>
    </source>
</evidence>
<evidence type="ECO:0000259" key="12">
    <source>
        <dbReference type="Pfam" id="PF02687"/>
    </source>
</evidence>
<dbReference type="Proteomes" id="UP000823604">
    <property type="component" value="Unassembled WGS sequence"/>
</dbReference>
<dbReference type="PIRSF" id="PIRSF003097">
    <property type="entry name" value="FtsX"/>
    <property type="match status" value="1"/>
</dbReference>
<dbReference type="AlphaFoldDB" id="A0A9D9NH21"/>
<dbReference type="GO" id="GO:0005886">
    <property type="term" value="C:plasma membrane"/>
    <property type="evidence" value="ECO:0007669"/>
    <property type="project" value="UniProtKB-SubCell"/>
</dbReference>
<proteinExistence type="inferred from homology"/>
<dbReference type="EMBL" id="JADIMA010000066">
    <property type="protein sequence ID" value="MBO8473341.1"/>
    <property type="molecule type" value="Genomic_DNA"/>
</dbReference>
<reference evidence="14" key="1">
    <citation type="submission" date="2020-10" db="EMBL/GenBank/DDBJ databases">
        <authorList>
            <person name="Gilroy R."/>
        </authorList>
    </citation>
    <scope>NUCLEOTIDE SEQUENCE</scope>
    <source>
        <strain evidence="14">B1-8020</strain>
    </source>
</reference>
<evidence type="ECO:0000256" key="2">
    <source>
        <dbReference type="ARBA" id="ARBA00007379"/>
    </source>
</evidence>
<feature type="transmembrane region" description="Helical" evidence="11">
    <location>
        <begin position="216"/>
        <end position="238"/>
    </location>
</feature>
<dbReference type="PANTHER" id="PTHR47755:SF1">
    <property type="entry name" value="CELL DIVISION PROTEIN FTSX"/>
    <property type="match status" value="1"/>
</dbReference>
<feature type="transmembrane region" description="Helical" evidence="11">
    <location>
        <begin position="161"/>
        <end position="184"/>
    </location>
</feature>